<dbReference type="AlphaFoldDB" id="A0A0D2C704"/>
<gene>
    <name evidence="2" type="ORF">PV07_06706</name>
</gene>
<accession>A0A0D2C704</accession>
<dbReference type="GeneID" id="27345900"/>
<protein>
    <submittedName>
        <fullName evidence="2">Uncharacterized protein</fullName>
    </submittedName>
</protein>
<name>A0A0D2C704_9EURO</name>
<dbReference type="Proteomes" id="UP000054466">
    <property type="component" value="Unassembled WGS sequence"/>
</dbReference>
<feature type="compositionally biased region" description="Acidic residues" evidence="1">
    <location>
        <begin position="317"/>
        <end position="329"/>
    </location>
</feature>
<dbReference type="EMBL" id="KN847043">
    <property type="protein sequence ID" value="KIW26918.1"/>
    <property type="molecule type" value="Genomic_DNA"/>
</dbReference>
<dbReference type="OrthoDB" id="10345574at2759"/>
<evidence type="ECO:0000313" key="3">
    <source>
        <dbReference type="Proteomes" id="UP000054466"/>
    </source>
</evidence>
<reference evidence="2 3" key="1">
    <citation type="submission" date="2015-01" db="EMBL/GenBank/DDBJ databases">
        <title>The Genome Sequence of Cladophialophora immunda CBS83496.</title>
        <authorList>
            <consortium name="The Broad Institute Genomics Platform"/>
            <person name="Cuomo C."/>
            <person name="de Hoog S."/>
            <person name="Gorbushina A."/>
            <person name="Stielow B."/>
            <person name="Teixiera M."/>
            <person name="Abouelleil A."/>
            <person name="Chapman S.B."/>
            <person name="Priest M."/>
            <person name="Young S.K."/>
            <person name="Wortman J."/>
            <person name="Nusbaum C."/>
            <person name="Birren B."/>
        </authorList>
    </citation>
    <scope>NUCLEOTIDE SEQUENCE [LARGE SCALE GENOMIC DNA]</scope>
    <source>
        <strain evidence="2 3">CBS 83496</strain>
    </source>
</reference>
<feature type="region of interest" description="Disordered" evidence="1">
    <location>
        <begin position="241"/>
        <end position="345"/>
    </location>
</feature>
<proteinExistence type="predicted"/>
<organism evidence="2 3">
    <name type="scientific">Cladophialophora immunda</name>
    <dbReference type="NCBI Taxonomy" id="569365"/>
    <lineage>
        <taxon>Eukaryota</taxon>
        <taxon>Fungi</taxon>
        <taxon>Dikarya</taxon>
        <taxon>Ascomycota</taxon>
        <taxon>Pezizomycotina</taxon>
        <taxon>Eurotiomycetes</taxon>
        <taxon>Chaetothyriomycetidae</taxon>
        <taxon>Chaetothyriales</taxon>
        <taxon>Herpotrichiellaceae</taxon>
        <taxon>Cladophialophora</taxon>
    </lineage>
</organism>
<dbReference type="RefSeq" id="XP_016247134.1">
    <property type="nucleotide sequence ID" value="XM_016393715.1"/>
</dbReference>
<evidence type="ECO:0000313" key="2">
    <source>
        <dbReference type="EMBL" id="KIW26918.1"/>
    </source>
</evidence>
<sequence>MPSQPTTLILALHDQNFSRDHQNAWRGVLAVHYNSLDLAAEKQKRATANPYKPPLLGAADVQKPEFLGYVFDPSTNKDIVLNEIEGRLLECNILPWPLQKAQAGAARPRENKITIMIDDEARRGGRPDYFKKQQRAFNVGFSTLLPKPDTPSPMTMQLIWRDNTEPVWGQIRDPHGVLCTLLPMYFCVRDNFVAGLTMDRPQYKFPDSLVWGATPSSMMAQQAPVALMAEQVPSAEIAMEDTVPDASSEGPANGTVAGDVVTPAEGMTTAGGGATAGDSQPNGDAAANENTTGDNDTPADNDTADPETLGEATVERVEEEMDEAAEGDADTGKLAEIGDDGLKWE</sequence>
<keyword evidence="3" id="KW-1185">Reference proteome</keyword>
<dbReference type="VEuPathDB" id="FungiDB:PV07_06706"/>
<dbReference type="HOGENOM" id="CLU_804120_0_0_1"/>
<feature type="compositionally biased region" description="Polar residues" evidence="1">
    <location>
        <begin position="278"/>
        <end position="293"/>
    </location>
</feature>
<evidence type="ECO:0000256" key="1">
    <source>
        <dbReference type="SAM" id="MobiDB-lite"/>
    </source>
</evidence>